<name>X1L1A7_9ZZZZ</name>
<proteinExistence type="predicted"/>
<evidence type="ECO:0000313" key="2">
    <source>
        <dbReference type="EMBL" id="GAI12758.1"/>
    </source>
</evidence>
<sequence>MSRTIHYPPKEVEPGLKAEIGPSGEKGPHHVVREVPLCDHHINKIQSQLVRITGRLYDLWSF</sequence>
<reference evidence="2" key="1">
    <citation type="journal article" date="2014" name="Front. Microbiol.">
        <title>High frequency of phylogenetically diverse reductive dehalogenase-homologous genes in deep subseafloor sedimentary metagenomes.</title>
        <authorList>
            <person name="Kawai M."/>
            <person name="Futagami T."/>
            <person name="Toyoda A."/>
            <person name="Takaki Y."/>
            <person name="Nishi S."/>
            <person name="Hori S."/>
            <person name="Arai W."/>
            <person name="Tsubouchi T."/>
            <person name="Morono Y."/>
            <person name="Uchiyama I."/>
            <person name="Ito T."/>
            <person name="Fujiyama A."/>
            <person name="Inagaki F."/>
            <person name="Takami H."/>
        </authorList>
    </citation>
    <scope>NUCLEOTIDE SEQUENCE</scope>
    <source>
        <strain evidence="2">Expedition CK06-06</strain>
    </source>
</reference>
<accession>X1L1A7</accession>
<dbReference type="AlphaFoldDB" id="X1L1A7"/>
<dbReference type="EMBL" id="BARV01009139">
    <property type="protein sequence ID" value="GAI12758.1"/>
    <property type="molecule type" value="Genomic_DNA"/>
</dbReference>
<feature type="region of interest" description="Disordered" evidence="1">
    <location>
        <begin position="1"/>
        <end position="28"/>
    </location>
</feature>
<organism evidence="2">
    <name type="scientific">marine sediment metagenome</name>
    <dbReference type="NCBI Taxonomy" id="412755"/>
    <lineage>
        <taxon>unclassified sequences</taxon>
        <taxon>metagenomes</taxon>
        <taxon>ecological metagenomes</taxon>
    </lineage>
</organism>
<protein>
    <submittedName>
        <fullName evidence="2">Uncharacterized protein</fullName>
    </submittedName>
</protein>
<comment type="caution">
    <text evidence="2">The sequence shown here is derived from an EMBL/GenBank/DDBJ whole genome shotgun (WGS) entry which is preliminary data.</text>
</comment>
<evidence type="ECO:0000256" key="1">
    <source>
        <dbReference type="SAM" id="MobiDB-lite"/>
    </source>
</evidence>
<gene>
    <name evidence="2" type="ORF">S06H3_18136</name>
</gene>